<dbReference type="EMBL" id="FRDA01000006">
    <property type="protein sequence ID" value="SHN03397.1"/>
    <property type="molecule type" value="Genomic_DNA"/>
</dbReference>
<dbReference type="STRING" id="1190415.SAMN05216593_10661"/>
<reference evidence="1 2" key="1">
    <citation type="submission" date="2016-11" db="EMBL/GenBank/DDBJ databases">
        <authorList>
            <person name="Jaros S."/>
            <person name="Januszkiewicz K."/>
            <person name="Wedrychowicz H."/>
        </authorList>
    </citation>
    <scope>NUCLEOTIDE SEQUENCE [LARGE SCALE GENOMIC DNA]</scope>
    <source>
        <strain evidence="1 2">LMG 26898</strain>
    </source>
</reference>
<gene>
    <name evidence="1" type="ORF">SAMN05216593_10661</name>
</gene>
<proteinExistence type="predicted"/>
<dbReference type="AlphaFoldDB" id="A0A1M7NI94"/>
<accession>A0A1M7NI94</accession>
<dbReference type="Proteomes" id="UP000183983">
    <property type="component" value="Unassembled WGS sequence"/>
</dbReference>
<dbReference type="RefSeq" id="WP_073166951.1">
    <property type="nucleotide sequence ID" value="NZ_FRDA01000006.1"/>
</dbReference>
<organism evidence="1 2">
    <name type="scientific">Pseudomonas asturiensis</name>
    <dbReference type="NCBI Taxonomy" id="1190415"/>
    <lineage>
        <taxon>Bacteria</taxon>
        <taxon>Pseudomonadati</taxon>
        <taxon>Pseudomonadota</taxon>
        <taxon>Gammaproteobacteria</taxon>
        <taxon>Pseudomonadales</taxon>
        <taxon>Pseudomonadaceae</taxon>
        <taxon>Pseudomonas</taxon>
    </lineage>
</organism>
<sequence>METDPICLVFIPALVVILTAVENEKGSPLTEEEVVGIRDKATCMAVRFSVALSMEKERGYPDIVAENCWEEWQRHRGQAPSHNLVFAAT</sequence>
<name>A0A1M7NI94_9PSED</name>
<evidence type="ECO:0000313" key="2">
    <source>
        <dbReference type="Proteomes" id="UP000183983"/>
    </source>
</evidence>
<evidence type="ECO:0000313" key="1">
    <source>
        <dbReference type="EMBL" id="SHN03397.1"/>
    </source>
</evidence>
<protein>
    <submittedName>
        <fullName evidence="1">Uncharacterized protein</fullName>
    </submittedName>
</protein>
<dbReference type="OrthoDB" id="7066376at2"/>